<dbReference type="EMBL" id="JABXXO010000001">
    <property type="protein sequence ID" value="KAF7785094.1"/>
    <property type="molecule type" value="Genomic_DNA"/>
</dbReference>
<feature type="coiled-coil region" evidence="1">
    <location>
        <begin position="204"/>
        <end position="231"/>
    </location>
</feature>
<evidence type="ECO:0000256" key="1">
    <source>
        <dbReference type="SAM" id="Coils"/>
    </source>
</evidence>
<proteinExistence type="predicted"/>
<evidence type="ECO:0000313" key="2">
    <source>
        <dbReference type="EMBL" id="KAF7785094.1"/>
    </source>
</evidence>
<gene>
    <name evidence="2" type="ORF">Agabi119p4_1259</name>
</gene>
<sequence>MTRGVTIKEDTTITLEDGVQVRTQYDSAEKKHVVTCNICLGKIKLAATANSYPLERHREACKRRGVKERHPRFRVSEDVFEASGSFDLQLLFRSASTSINSRSNSSWIQVECPGQWVQWSPGSIWETYPFRLHKSGLGWTPICIDESSNGEDGPGPCTACKAVPHTIEFRKVVERARDVKEHTPWMYLTDQQKERLMRQMTITIRRLRDRISRTVKTRRELKNKIQEYKRIMMLIASNDIPRLSKLLSVSLRRGSSATTIATQIKRAIDGLYSPRGGFTQRELDVAFLCQAIGGRRLLYSLGKSHGLPSEASVRRTKIVPRLLPSVGVPTAEEIKENIVAFLDPTIKPPPPSVNGMLPGNTLGFDGVSIQKKCRYCPKRGVVLGLCREHSNRIDTRVTDSTIIKRLWDALESKDMENKVCWGSEATVVVVAPYSRNDYYSPTPLVLSPTDKSETGDKLGQWIQVVIDTWNDHENGAAQNGPLWSIASDGDAVFRRARHELCTRYRLDSQTPLGRKLLPLLGLNTNTSKEITTATCDPKHIFKRFATLLRGTGTTIKDRLISSSDIREQLIKTLDIVPSEVNDLLNTQDKQNVPKAVKLLRYLNILSTVTPPGDEFRRVRFNYISFIGKVFSFFVEPFVDVRMNLDGQLESLSTFSHLAVALQLEHGTAFLPGPLYADSQAVIKNIFFVVARLQLISSELSFYIIHEGTDRLERLFGDCRTLDHGRNFDILQLSEKMAIASLINSTFERNPDLDRGHRRLDLSSTLGIDHVNPASWLGDTCVGGVDLTTAWNNGRDVAVRMLESLFGASKVENDFDFISIFSHSNRDILRPDGVYIGIRAAKDKEEHQIGEVNSEHIPAAQNQAVNPIQQTPSDSFTALSAPHDASDIVNMEVEHSLEDLGLEEDLPDDPHEDLKACRSFLVEGDNINIDSAVSSIHADSWRQMSDRVYRVRGWKLEHSNTSKFHGLMDAEDVVDGELLKVYDVVGLLVRTNDTVCFAVMEVNSFTTRDGRKKIVTLSAKYSDLTSEASDYMVSGQIIKLIPSEKQLGYWEWAKEYIDPSSRSKHRQKKRSFTIDVPSHLIHPLTVHMISYPNEPQPTRLRWALATEELDEQMMHAWQLSSPELNSSISSFESIPMIDNPEGLPYRNRDGAQIQNLLTNQLSSQTRTGQDSFVVADQSLNGNRPLHPETIVACLVCGFTIQLRKMRQHVGSHILWDMRGQVNPPSDFDFDTASMGIMPCGFCGIDGCLTKLTAASNCDQTITTDCKYNDVSLDYQATSKGAPDGMLCSNLPIHCTICPLSPDGEPCTIWKYNALMHIAVEHEQFDSEDPYLCIYPDIPTSMQVAMHISRAEEAAMGIQAKLTMEARTDFKLMNSDDLLHDVSEHSRMYSTKTLDGIGGKRARADTQSTIQWAVIPPSKKHHL</sequence>
<protein>
    <submittedName>
        <fullName evidence="2">Uncharacterized protein</fullName>
    </submittedName>
</protein>
<organism evidence="2 3">
    <name type="scientific">Agaricus bisporus var. burnettii</name>
    <dbReference type="NCBI Taxonomy" id="192524"/>
    <lineage>
        <taxon>Eukaryota</taxon>
        <taxon>Fungi</taxon>
        <taxon>Dikarya</taxon>
        <taxon>Basidiomycota</taxon>
        <taxon>Agaricomycotina</taxon>
        <taxon>Agaricomycetes</taxon>
        <taxon>Agaricomycetidae</taxon>
        <taxon>Agaricales</taxon>
        <taxon>Agaricineae</taxon>
        <taxon>Agaricaceae</taxon>
        <taxon>Agaricus</taxon>
    </lineage>
</organism>
<evidence type="ECO:0000313" key="3">
    <source>
        <dbReference type="Proteomes" id="UP000629468"/>
    </source>
</evidence>
<comment type="caution">
    <text evidence="2">The sequence shown here is derived from an EMBL/GenBank/DDBJ whole genome shotgun (WGS) entry which is preliminary data.</text>
</comment>
<keyword evidence="1" id="KW-0175">Coiled coil</keyword>
<name>A0A8H7KMD3_AGABI</name>
<dbReference type="Proteomes" id="UP000629468">
    <property type="component" value="Unassembled WGS sequence"/>
</dbReference>
<accession>A0A8H7KMD3</accession>
<reference evidence="2 3" key="1">
    <citation type="journal article" name="Sci. Rep.">
        <title>Telomere-to-telomere assembled and centromere annotated genomes of the two main subspecies of the button mushroom Agaricus bisporus reveal especially polymorphic chromosome ends.</title>
        <authorList>
            <person name="Sonnenberg A.S.M."/>
            <person name="Sedaghat-Telgerd N."/>
            <person name="Lavrijssen B."/>
            <person name="Ohm R.A."/>
            <person name="Hendrickx P.M."/>
            <person name="Scholtmeijer K."/>
            <person name="Baars J.J.P."/>
            <person name="van Peer A."/>
        </authorList>
    </citation>
    <scope>NUCLEOTIDE SEQUENCE [LARGE SCALE GENOMIC DNA]</scope>
    <source>
        <strain evidence="2 3">H119_p4</strain>
    </source>
</reference>